<feature type="region of interest" description="Disordered" evidence="1">
    <location>
        <begin position="1"/>
        <end position="21"/>
    </location>
</feature>
<evidence type="ECO:0000313" key="3">
    <source>
        <dbReference type="Proteomes" id="UP000310421"/>
    </source>
</evidence>
<accession>A0A4S8Z019</accession>
<evidence type="ECO:0000313" key="2">
    <source>
        <dbReference type="EMBL" id="THW56565.1"/>
    </source>
</evidence>
<dbReference type="EMBL" id="QZAN01000146">
    <property type="protein sequence ID" value="THW56565.1"/>
    <property type="molecule type" value="Genomic_DNA"/>
</dbReference>
<dbReference type="AlphaFoldDB" id="A0A4S8Z019"/>
<name>A0A4S8Z019_AURPU</name>
<protein>
    <submittedName>
        <fullName evidence="2">Uncharacterized protein</fullName>
    </submittedName>
</protein>
<comment type="caution">
    <text evidence="2">The sequence shown here is derived from an EMBL/GenBank/DDBJ whole genome shotgun (WGS) entry which is preliminary data.</text>
</comment>
<sequence>MTNPIPVDWYQPNSYTSTAEKRAERERIEAAAQANAPPNTVEVKIANGWHSSWSDRRNHATVDYKDSFERVERTHIYPGSPC</sequence>
<evidence type="ECO:0000256" key="1">
    <source>
        <dbReference type="SAM" id="MobiDB-lite"/>
    </source>
</evidence>
<reference evidence="2 3" key="1">
    <citation type="submission" date="2018-10" db="EMBL/GenBank/DDBJ databases">
        <title>Fifty Aureobasidium pullulans genomes reveal a recombining polyextremotolerant generalist.</title>
        <authorList>
            <person name="Gostincar C."/>
            <person name="Turk M."/>
            <person name="Zajc J."/>
            <person name="Gunde-Cimerman N."/>
        </authorList>
    </citation>
    <scope>NUCLEOTIDE SEQUENCE [LARGE SCALE GENOMIC DNA]</scope>
    <source>
        <strain evidence="2 3">EXF-10751</strain>
    </source>
</reference>
<proteinExistence type="predicted"/>
<organism evidence="2 3">
    <name type="scientific">Aureobasidium pullulans</name>
    <name type="common">Black yeast</name>
    <name type="synonym">Pullularia pullulans</name>
    <dbReference type="NCBI Taxonomy" id="5580"/>
    <lineage>
        <taxon>Eukaryota</taxon>
        <taxon>Fungi</taxon>
        <taxon>Dikarya</taxon>
        <taxon>Ascomycota</taxon>
        <taxon>Pezizomycotina</taxon>
        <taxon>Dothideomycetes</taxon>
        <taxon>Dothideomycetidae</taxon>
        <taxon>Dothideales</taxon>
        <taxon>Saccotheciaceae</taxon>
        <taxon>Aureobasidium</taxon>
    </lineage>
</organism>
<dbReference type="Proteomes" id="UP000310421">
    <property type="component" value="Unassembled WGS sequence"/>
</dbReference>
<gene>
    <name evidence="2" type="ORF">D6D20_08669</name>
</gene>